<dbReference type="InterPro" id="IPR005064">
    <property type="entry name" value="BUG"/>
</dbReference>
<keyword evidence="4" id="KW-1185">Reference proteome</keyword>
<dbReference type="EMBL" id="FNCY01000010">
    <property type="protein sequence ID" value="SDH92519.1"/>
    <property type="molecule type" value="Genomic_DNA"/>
</dbReference>
<name>A0A1G8GDR6_9RHOO</name>
<dbReference type="Gene3D" id="3.40.190.150">
    <property type="entry name" value="Bordetella uptake gene, domain 1"/>
    <property type="match status" value="1"/>
</dbReference>
<dbReference type="Pfam" id="PF03401">
    <property type="entry name" value="TctC"/>
    <property type="match status" value="1"/>
</dbReference>
<dbReference type="PANTHER" id="PTHR42928:SF5">
    <property type="entry name" value="BLR1237 PROTEIN"/>
    <property type="match status" value="1"/>
</dbReference>
<gene>
    <name evidence="3" type="ORF">SAMN05660652_02555</name>
</gene>
<keyword evidence="2" id="KW-0732">Signal</keyword>
<dbReference type="PANTHER" id="PTHR42928">
    <property type="entry name" value="TRICARBOXYLATE-BINDING PROTEIN"/>
    <property type="match status" value="1"/>
</dbReference>
<dbReference type="Proteomes" id="UP000198607">
    <property type="component" value="Unassembled WGS sequence"/>
</dbReference>
<dbReference type="RefSeq" id="WP_176785876.1">
    <property type="nucleotide sequence ID" value="NZ_FNCY01000010.1"/>
</dbReference>
<sequence length="323" mass="33919">MIRKNWRAFLAAALLCASATVVAETWPSRMIRIVVPTAPGSSVDIVARLVGEKLGPMLGQTVIVENKPGANGTIGVDAVVNSRDGHTLLLGYNGPLTVSPSLTPKPPYNVQRDLAPIALVVTQPNVLAVRADLKVNSLKELIALAKSKPGTLDYASVGLGSLSNLSMELLKMQSGSYLVHIPFNGGPPAALALSRGDVHVMFAALSNVQPLVKAGKVKLLAVSNAKRSAAVPDLPTVAESGFPGFDATTWNGFLAPASMPAETVARLNKLIVQIVQMPDVQQRLATAGAEVVHGGTPEQFGALLKHETAAWTKVIERSGIKLE</sequence>
<evidence type="ECO:0000256" key="1">
    <source>
        <dbReference type="ARBA" id="ARBA00006987"/>
    </source>
</evidence>
<dbReference type="SUPFAM" id="SSF53850">
    <property type="entry name" value="Periplasmic binding protein-like II"/>
    <property type="match status" value="1"/>
</dbReference>
<evidence type="ECO:0000313" key="3">
    <source>
        <dbReference type="EMBL" id="SDH92519.1"/>
    </source>
</evidence>
<dbReference type="STRING" id="83767.SAMN05660652_02555"/>
<reference evidence="3 4" key="1">
    <citation type="submission" date="2016-10" db="EMBL/GenBank/DDBJ databases">
        <authorList>
            <person name="de Groot N.N."/>
        </authorList>
    </citation>
    <scope>NUCLEOTIDE SEQUENCE [LARGE SCALE GENOMIC DNA]</scope>
    <source>
        <strain evidence="3 4">DSM 5885</strain>
    </source>
</reference>
<dbReference type="Gene3D" id="3.40.190.10">
    <property type="entry name" value="Periplasmic binding protein-like II"/>
    <property type="match status" value="1"/>
</dbReference>
<evidence type="ECO:0000313" key="4">
    <source>
        <dbReference type="Proteomes" id="UP000198607"/>
    </source>
</evidence>
<dbReference type="PIRSF" id="PIRSF017082">
    <property type="entry name" value="YflP"/>
    <property type="match status" value="1"/>
</dbReference>
<proteinExistence type="inferred from homology"/>
<dbReference type="InterPro" id="IPR042100">
    <property type="entry name" value="Bug_dom1"/>
</dbReference>
<accession>A0A1G8GDR6</accession>
<feature type="chain" id="PRO_5011678398" evidence="2">
    <location>
        <begin position="24"/>
        <end position="323"/>
    </location>
</feature>
<feature type="signal peptide" evidence="2">
    <location>
        <begin position="1"/>
        <end position="23"/>
    </location>
</feature>
<dbReference type="AlphaFoldDB" id="A0A1G8GDR6"/>
<keyword evidence="3" id="KW-0675">Receptor</keyword>
<comment type="similarity">
    <text evidence="1">Belongs to the UPF0065 (bug) family.</text>
</comment>
<organism evidence="3 4">
    <name type="scientific">Propionivibrio dicarboxylicus</name>
    <dbReference type="NCBI Taxonomy" id="83767"/>
    <lineage>
        <taxon>Bacteria</taxon>
        <taxon>Pseudomonadati</taxon>
        <taxon>Pseudomonadota</taxon>
        <taxon>Betaproteobacteria</taxon>
        <taxon>Rhodocyclales</taxon>
        <taxon>Rhodocyclaceae</taxon>
        <taxon>Propionivibrio</taxon>
    </lineage>
</organism>
<evidence type="ECO:0000256" key="2">
    <source>
        <dbReference type="SAM" id="SignalP"/>
    </source>
</evidence>
<dbReference type="CDD" id="cd13578">
    <property type="entry name" value="PBP2_Bug27"/>
    <property type="match status" value="1"/>
</dbReference>
<protein>
    <submittedName>
        <fullName evidence="3">Tripartite-type tricarboxylate transporter, receptor component TctC</fullName>
    </submittedName>
</protein>